<reference evidence="1 2" key="1">
    <citation type="journal article" date="2015" name="Nature">
        <title>rRNA introns, odd ribosomes, and small enigmatic genomes across a large radiation of phyla.</title>
        <authorList>
            <person name="Brown C.T."/>
            <person name="Hug L.A."/>
            <person name="Thomas B.C."/>
            <person name="Sharon I."/>
            <person name="Castelle C.J."/>
            <person name="Singh A."/>
            <person name="Wilkins M.J."/>
            <person name="Williams K.H."/>
            <person name="Banfield J.F."/>
        </authorList>
    </citation>
    <scope>NUCLEOTIDE SEQUENCE [LARGE SCALE GENOMIC DNA]</scope>
</reference>
<comment type="caution">
    <text evidence="1">The sequence shown here is derived from an EMBL/GenBank/DDBJ whole genome shotgun (WGS) entry which is preliminary data.</text>
</comment>
<evidence type="ECO:0000313" key="2">
    <source>
        <dbReference type="Proteomes" id="UP000033881"/>
    </source>
</evidence>
<protein>
    <submittedName>
        <fullName evidence="1">Uncharacterized protein</fullName>
    </submittedName>
</protein>
<accession>A0A0G0MED2</accession>
<organism evidence="1 2">
    <name type="scientific">Candidatus Woesebacteria bacterium GW2011_GWB1_39_12</name>
    <dbReference type="NCBI Taxonomy" id="1618574"/>
    <lineage>
        <taxon>Bacteria</taxon>
        <taxon>Candidatus Woeseibacteriota</taxon>
    </lineage>
</organism>
<dbReference type="STRING" id="1618574.UT24_C0037G0014"/>
<proteinExistence type="predicted"/>
<gene>
    <name evidence="1" type="ORF">UT24_C0037G0014</name>
</gene>
<dbReference type="AlphaFoldDB" id="A0A0G0MED2"/>
<dbReference type="Proteomes" id="UP000033881">
    <property type="component" value="Unassembled WGS sequence"/>
</dbReference>
<name>A0A0G0MED2_9BACT</name>
<dbReference type="EMBL" id="LBWB01000037">
    <property type="protein sequence ID" value="KKQ98675.1"/>
    <property type="molecule type" value="Genomic_DNA"/>
</dbReference>
<sequence length="51" mass="5964">MHFCHEEIFALLALIPGIKYGIAWLQSRFHRKHKCECIEANNALATQRIIK</sequence>
<evidence type="ECO:0000313" key="1">
    <source>
        <dbReference type="EMBL" id="KKQ98675.1"/>
    </source>
</evidence>